<sequence length="859" mass="99373">MDQTNNIYFWTIFWDFGKYLYTNRAAGSWVNFEKVAKQFSLTFFDSQDFQKHKLLSYYLDLSKCLLIQNAILLPCESSDQTHELSIVWSKVFLSDFTNHQPTSKLANQILKNPFPAVEQQRPQRPQQTHTYGTRRRLRPRQPKKTNLAPTKSEHEGLRAAKTIGFLGLQLIKILKDRILTRGELVSLTGFSRQRVCSALSIYKSLSIIQEDPKNNLIQLNFKQANLLPDLGRYLRHVIKIRRMKRELARHVIYLTLKYQKHGKMLLDQKNQFDTNLSNVTLLIFSKIKSILSNTVPIGDGEHYLNNYKTQFLGNNLLKPNISNLMEEKEKVKRSLFNIYYKDLQKMKESILIQNENSKKSESLSIGKKNIKEEKIPPNQFLTPLNSLHPLSSNNPSILKENFQTYETKINKKIKNDLINNPLKSNQNPRQAVIIPLGTNKQIKKTNDYKKKKTKLNGQKIYKQEKLNYDSVNQNFNKPIPNDLVNNNNNKINNNRNHIINSSNQHNFDNNQTSIDNKVHNDQIMDFNNKVNNTNQIINNLEKDNNNFNHLNKKNDQSNFNKNNQQSFSPKNNMGFVWSPKIQQPITQQNQYFFLIPDISANNKINSVSKSFLNSPSSQSNQFPLNQNLTDLSKINLQPSTKKCPSVPLDNTSYLTINTGPDIGNISTTIQLPNNQLTNNIIINELEHNKNDLKTDLKNTEQLSPHEFSYMMKMMYQQPKQVFGKLPRNYISPEIRNNQRLEHNQSTNQNNRPSPNSFSPYNQYMLRTPNYYDPSSPLLFSPFFGNLVSPLQMNSPIGISIPSSKSPYLPLNLSSTPSLAYKTPFSGLQSLSLTKYPVSLPKKQIQKTNTEIYETSFNKK</sequence>
<keyword evidence="3" id="KW-1185">Reference proteome</keyword>
<feature type="compositionally biased region" description="Basic residues" evidence="1">
    <location>
        <begin position="132"/>
        <end position="143"/>
    </location>
</feature>
<evidence type="ECO:0000313" key="2">
    <source>
        <dbReference type="EMBL" id="KAJ6230506.1"/>
    </source>
</evidence>
<evidence type="ECO:0000313" key="3">
    <source>
        <dbReference type="Proteomes" id="UP001150062"/>
    </source>
</evidence>
<accession>A0ABQ8XDG3</accession>
<dbReference type="Proteomes" id="UP001150062">
    <property type="component" value="Unassembled WGS sequence"/>
</dbReference>
<dbReference type="EMBL" id="JAOAOG010000311">
    <property type="protein sequence ID" value="KAJ6230506.1"/>
    <property type="molecule type" value="Genomic_DNA"/>
</dbReference>
<evidence type="ECO:0000256" key="1">
    <source>
        <dbReference type="SAM" id="MobiDB-lite"/>
    </source>
</evidence>
<reference evidence="2" key="1">
    <citation type="submission" date="2022-08" db="EMBL/GenBank/DDBJ databases">
        <title>Novel sulfate-reducing endosymbionts in the free-living metamonad Anaeramoeba.</title>
        <authorList>
            <person name="Jerlstrom-Hultqvist J."/>
            <person name="Cepicka I."/>
            <person name="Gallot-Lavallee L."/>
            <person name="Salas-Leiva D."/>
            <person name="Curtis B.A."/>
            <person name="Zahonova K."/>
            <person name="Pipaliya S."/>
            <person name="Dacks J."/>
            <person name="Roger A.J."/>
        </authorList>
    </citation>
    <scope>NUCLEOTIDE SEQUENCE</scope>
    <source>
        <strain evidence="2">Schooner1</strain>
    </source>
</reference>
<feature type="region of interest" description="Disordered" evidence="1">
    <location>
        <begin position="116"/>
        <end position="153"/>
    </location>
</feature>
<protein>
    <submittedName>
        <fullName evidence="2">Uncharacterized protein</fullName>
    </submittedName>
</protein>
<feature type="region of interest" description="Disordered" evidence="1">
    <location>
        <begin position="735"/>
        <end position="761"/>
    </location>
</feature>
<name>A0ABQ8XDG3_9EUKA</name>
<comment type="caution">
    <text evidence="2">The sequence shown here is derived from an EMBL/GenBank/DDBJ whole genome shotgun (WGS) entry which is preliminary data.</text>
</comment>
<gene>
    <name evidence="2" type="ORF">M0813_06735</name>
</gene>
<proteinExistence type="predicted"/>
<feature type="compositionally biased region" description="Polar residues" evidence="1">
    <location>
        <begin position="743"/>
        <end position="761"/>
    </location>
</feature>
<organism evidence="2 3">
    <name type="scientific">Anaeramoeba flamelloides</name>
    <dbReference type="NCBI Taxonomy" id="1746091"/>
    <lineage>
        <taxon>Eukaryota</taxon>
        <taxon>Metamonada</taxon>
        <taxon>Anaeramoebidae</taxon>
        <taxon>Anaeramoeba</taxon>
    </lineage>
</organism>